<gene>
    <name evidence="2" type="ORF">ABH903_003024</name>
</gene>
<dbReference type="EMBL" id="JBGBYS010000021">
    <property type="protein sequence ID" value="MEY9259986.1"/>
    <property type="molecule type" value="Genomic_DNA"/>
</dbReference>
<evidence type="ECO:0000313" key="3">
    <source>
        <dbReference type="Proteomes" id="UP001565435"/>
    </source>
</evidence>
<proteinExistence type="predicted"/>
<accession>A0ABV4EN66</accession>
<keyword evidence="1" id="KW-0472">Membrane</keyword>
<protein>
    <submittedName>
        <fullName evidence="2">Uncharacterized protein</fullName>
    </submittedName>
</protein>
<keyword evidence="3" id="KW-1185">Reference proteome</keyword>
<reference evidence="2 3" key="1">
    <citation type="submission" date="2024-07" db="EMBL/GenBank/DDBJ databases">
        <title>Mealworm larvae gut microbial communities from Newark, Delaware, USA.</title>
        <authorList>
            <person name="Blenner M."/>
        </authorList>
    </citation>
    <scope>NUCLEOTIDE SEQUENCE [LARGE SCALE GENOMIC DNA]</scope>
    <source>
        <strain evidence="2 3">UD i117</strain>
    </source>
</reference>
<dbReference type="RefSeq" id="WP_370036946.1">
    <property type="nucleotide sequence ID" value="NZ_JBGBYS010000021.1"/>
</dbReference>
<keyword evidence="1" id="KW-1133">Transmembrane helix</keyword>
<keyword evidence="1" id="KW-0812">Transmembrane</keyword>
<evidence type="ECO:0000256" key="1">
    <source>
        <dbReference type="SAM" id="Phobius"/>
    </source>
</evidence>
<dbReference type="Proteomes" id="UP001565435">
    <property type="component" value="Unassembled WGS sequence"/>
</dbReference>
<comment type="caution">
    <text evidence="2">The sequence shown here is derived from an EMBL/GenBank/DDBJ whole genome shotgun (WGS) entry which is preliminary data.</text>
</comment>
<feature type="transmembrane region" description="Helical" evidence="1">
    <location>
        <begin position="6"/>
        <end position="33"/>
    </location>
</feature>
<organism evidence="2 3">
    <name type="scientific">Brevibacterium epidermidis</name>
    <dbReference type="NCBI Taxonomy" id="1698"/>
    <lineage>
        <taxon>Bacteria</taxon>
        <taxon>Bacillati</taxon>
        <taxon>Actinomycetota</taxon>
        <taxon>Actinomycetes</taxon>
        <taxon>Micrococcales</taxon>
        <taxon>Brevibacteriaceae</taxon>
        <taxon>Brevibacterium</taxon>
    </lineage>
</organism>
<evidence type="ECO:0000313" key="2">
    <source>
        <dbReference type="EMBL" id="MEY9259986.1"/>
    </source>
</evidence>
<name>A0ABV4EN66_BREEP</name>
<sequence length="54" mass="5898">MTMDVFSFVIVGVYVLGGGLVLSLLVLGLIVLLKVNNLVDLELAKRIEQKNENP</sequence>